<dbReference type="EMBL" id="CAJNAP010000012">
    <property type="protein sequence ID" value="CAE6503631.1"/>
    <property type="molecule type" value="Genomic_DNA"/>
</dbReference>
<dbReference type="InterPro" id="IPR006398">
    <property type="entry name" value="Tartro_sem_red"/>
</dbReference>
<dbReference type="PANTHER" id="PTHR43060">
    <property type="entry name" value="3-HYDROXYISOBUTYRATE DEHYDROGENASE-LIKE 1, MITOCHONDRIAL-RELATED"/>
    <property type="match status" value="1"/>
</dbReference>
<evidence type="ECO:0000256" key="3">
    <source>
        <dbReference type="ARBA" id="ARBA00023027"/>
    </source>
</evidence>
<dbReference type="InterPro" id="IPR008927">
    <property type="entry name" value="6-PGluconate_DH-like_C_sf"/>
</dbReference>
<dbReference type="Pfam" id="PF14833">
    <property type="entry name" value="NAD_binding_11"/>
    <property type="match status" value="1"/>
</dbReference>
<feature type="domain" description="6-phosphogluconate dehydrogenase NADP-binding" evidence="5">
    <location>
        <begin position="3"/>
        <end position="164"/>
    </location>
</feature>
<feature type="active site" evidence="4">
    <location>
        <position position="173"/>
    </location>
</feature>
<dbReference type="GO" id="GO:0016054">
    <property type="term" value="P:organic acid catabolic process"/>
    <property type="evidence" value="ECO:0007669"/>
    <property type="project" value="UniProtKB-ARBA"/>
</dbReference>
<dbReference type="PROSITE" id="PS00895">
    <property type="entry name" value="3_HYDROXYISOBUT_DH"/>
    <property type="match status" value="1"/>
</dbReference>
<evidence type="ECO:0000256" key="4">
    <source>
        <dbReference type="PIRSR" id="PIRSR000103-1"/>
    </source>
</evidence>
<dbReference type="Gene3D" id="3.40.50.720">
    <property type="entry name" value="NAD(P)-binding Rossmann-like Domain"/>
    <property type="match status" value="1"/>
</dbReference>
<dbReference type="RefSeq" id="WP_204799748.1">
    <property type="nucleotide sequence ID" value="NZ_CAJNAP010000012.1"/>
</dbReference>
<dbReference type="InterPro" id="IPR006115">
    <property type="entry name" value="6PGDH_NADP-bd"/>
</dbReference>
<evidence type="ECO:0000313" key="7">
    <source>
        <dbReference type="EMBL" id="CAE6503631.1"/>
    </source>
</evidence>
<dbReference type="PIRSF" id="PIRSF000103">
    <property type="entry name" value="HIBADH"/>
    <property type="match status" value="1"/>
</dbReference>
<organism evidence="7 8">
    <name type="scientific">Nitrosomonas nitrosa</name>
    <dbReference type="NCBI Taxonomy" id="52442"/>
    <lineage>
        <taxon>Bacteria</taxon>
        <taxon>Pseudomonadati</taxon>
        <taxon>Pseudomonadota</taxon>
        <taxon>Betaproteobacteria</taxon>
        <taxon>Nitrosomonadales</taxon>
        <taxon>Nitrosomonadaceae</taxon>
        <taxon>Nitrosomonas</taxon>
    </lineage>
</organism>
<dbReference type="InterPro" id="IPR013328">
    <property type="entry name" value="6PGD_dom2"/>
</dbReference>
<sequence length="301" mass="31736">MANIGFIGLGIMGKPMASHLIRGGHQLFLHSRSGVPESLIEQGGRACSSPKEVAQHADIIILMLPDTSDVEKVLFAHNGVAEGLRKLTAKKIIIDMSSISPIETKKFAARINQLGCDYADAPVSGGDVGAQNATLTIMVGASENVFEQIEPILALMGQTITLVGDNGAGQICKIANQIVVALTIEAVGEALVFASKAGANPIKIQQALMGGFASSRVLEVHGNRMIKHSFDPGFRIELQQKDLAIALSCASDLGVSLPNTATTQSLYNACIAQGGAKWDNSAIVRILEKLANHQMVDSDPC</sequence>
<evidence type="ECO:0000313" key="8">
    <source>
        <dbReference type="Proteomes" id="UP000601736"/>
    </source>
</evidence>
<dbReference type="InterPro" id="IPR029154">
    <property type="entry name" value="HIBADH-like_NADP-bd"/>
</dbReference>
<dbReference type="Pfam" id="PF03446">
    <property type="entry name" value="NAD_binding_2"/>
    <property type="match status" value="1"/>
</dbReference>
<keyword evidence="2 7" id="KW-0560">Oxidoreductase</keyword>
<dbReference type="Gene3D" id="1.10.1040.10">
    <property type="entry name" value="N-(1-d-carboxylethyl)-l-norvaline Dehydrogenase, domain 2"/>
    <property type="match status" value="1"/>
</dbReference>
<protein>
    <submittedName>
        <fullName evidence="7">Tartronate semialdehyde reductase, NADH-dependent</fullName>
        <ecNumber evidence="7">1.1.1.60</ecNumber>
    </submittedName>
</protein>
<dbReference type="PANTHER" id="PTHR43060:SF15">
    <property type="entry name" value="3-HYDROXYISOBUTYRATE DEHYDROGENASE-LIKE 1, MITOCHONDRIAL-RELATED"/>
    <property type="match status" value="1"/>
</dbReference>
<comment type="caution">
    <text evidence="7">The sequence shown here is derived from an EMBL/GenBank/DDBJ whole genome shotgun (WGS) entry which is preliminary data.</text>
</comment>
<dbReference type="InterPro" id="IPR002204">
    <property type="entry name" value="3-OH-isobutyrate_DH-rel_CS"/>
</dbReference>
<dbReference type="SUPFAM" id="SSF51735">
    <property type="entry name" value="NAD(P)-binding Rossmann-fold domains"/>
    <property type="match status" value="1"/>
</dbReference>
<dbReference type="Proteomes" id="UP000601736">
    <property type="component" value="Unassembled WGS sequence"/>
</dbReference>
<gene>
    <name evidence="7" type="primary">glxR</name>
    <name evidence="7" type="ORF">NMYAN_20378</name>
</gene>
<keyword evidence="3" id="KW-0520">NAD</keyword>
<dbReference type="SUPFAM" id="SSF48179">
    <property type="entry name" value="6-phosphogluconate dehydrogenase C-terminal domain-like"/>
    <property type="match status" value="1"/>
</dbReference>
<dbReference type="GO" id="GO:0008679">
    <property type="term" value="F:2-hydroxy-3-oxopropionate reductase activity"/>
    <property type="evidence" value="ECO:0007669"/>
    <property type="project" value="UniProtKB-EC"/>
</dbReference>
<reference evidence="7" key="1">
    <citation type="submission" date="2021-02" db="EMBL/GenBank/DDBJ databases">
        <authorList>
            <person name="Han P."/>
        </authorList>
    </citation>
    <scope>NUCLEOTIDE SEQUENCE</scope>
    <source>
        <strain evidence="7">Nitrosomonas nitrosa 18-3D</strain>
    </source>
</reference>
<name>A0A8H8YZS3_9PROT</name>
<dbReference type="NCBIfam" id="TIGR01505">
    <property type="entry name" value="tartro_sem_red"/>
    <property type="match status" value="1"/>
</dbReference>
<dbReference type="InterPro" id="IPR036291">
    <property type="entry name" value="NAD(P)-bd_dom_sf"/>
</dbReference>
<evidence type="ECO:0000256" key="2">
    <source>
        <dbReference type="ARBA" id="ARBA00023002"/>
    </source>
</evidence>
<dbReference type="InterPro" id="IPR015815">
    <property type="entry name" value="HIBADH-related"/>
</dbReference>
<feature type="domain" description="3-hydroxyisobutyrate dehydrogenase-like NAD-binding" evidence="6">
    <location>
        <begin position="167"/>
        <end position="287"/>
    </location>
</feature>
<evidence type="ECO:0000259" key="5">
    <source>
        <dbReference type="Pfam" id="PF03446"/>
    </source>
</evidence>
<dbReference type="GO" id="GO:0046487">
    <property type="term" value="P:glyoxylate metabolic process"/>
    <property type="evidence" value="ECO:0007669"/>
    <property type="project" value="InterPro"/>
</dbReference>
<dbReference type="GO" id="GO:0050661">
    <property type="term" value="F:NADP binding"/>
    <property type="evidence" value="ECO:0007669"/>
    <property type="project" value="InterPro"/>
</dbReference>
<dbReference type="AlphaFoldDB" id="A0A8H8YZS3"/>
<proteinExistence type="inferred from homology"/>
<evidence type="ECO:0000256" key="1">
    <source>
        <dbReference type="ARBA" id="ARBA00009080"/>
    </source>
</evidence>
<dbReference type="GO" id="GO:0051287">
    <property type="term" value="F:NAD binding"/>
    <property type="evidence" value="ECO:0007669"/>
    <property type="project" value="InterPro"/>
</dbReference>
<accession>A0A8H8YZS3</accession>
<evidence type="ECO:0000259" key="6">
    <source>
        <dbReference type="Pfam" id="PF14833"/>
    </source>
</evidence>
<comment type="similarity">
    <text evidence="1">Belongs to the HIBADH-related family.</text>
</comment>
<dbReference type="EC" id="1.1.1.60" evidence="7"/>